<name>A2DNY2_TRIV3</name>
<reference evidence="2" key="2">
    <citation type="journal article" date="2007" name="Science">
        <title>Draft genome sequence of the sexually transmitted pathogen Trichomonas vaginalis.</title>
        <authorList>
            <person name="Carlton J.M."/>
            <person name="Hirt R.P."/>
            <person name="Silva J.C."/>
            <person name="Delcher A.L."/>
            <person name="Schatz M."/>
            <person name="Zhao Q."/>
            <person name="Wortman J.R."/>
            <person name="Bidwell S.L."/>
            <person name="Alsmark U.C.M."/>
            <person name="Besteiro S."/>
            <person name="Sicheritz-Ponten T."/>
            <person name="Noel C.J."/>
            <person name="Dacks J.B."/>
            <person name="Foster P.G."/>
            <person name="Simillion C."/>
            <person name="Van de Peer Y."/>
            <person name="Miranda-Saavedra D."/>
            <person name="Barton G.J."/>
            <person name="Westrop G.D."/>
            <person name="Mueller S."/>
            <person name="Dessi D."/>
            <person name="Fiori P.L."/>
            <person name="Ren Q."/>
            <person name="Paulsen I."/>
            <person name="Zhang H."/>
            <person name="Bastida-Corcuera F.D."/>
            <person name="Simoes-Barbosa A."/>
            <person name="Brown M.T."/>
            <person name="Hayes R.D."/>
            <person name="Mukherjee M."/>
            <person name="Okumura C.Y."/>
            <person name="Schneider R."/>
            <person name="Smith A.J."/>
            <person name="Vanacova S."/>
            <person name="Villalvazo M."/>
            <person name="Haas B.J."/>
            <person name="Pertea M."/>
            <person name="Feldblyum T.V."/>
            <person name="Utterback T.R."/>
            <person name="Shu C.L."/>
            <person name="Osoegawa K."/>
            <person name="de Jong P.J."/>
            <person name="Hrdy I."/>
            <person name="Horvathova L."/>
            <person name="Zubacova Z."/>
            <person name="Dolezal P."/>
            <person name="Malik S.B."/>
            <person name="Logsdon J.M. Jr."/>
            <person name="Henze K."/>
            <person name="Gupta A."/>
            <person name="Wang C.C."/>
            <person name="Dunne R.L."/>
            <person name="Upcroft J.A."/>
            <person name="Upcroft P."/>
            <person name="White O."/>
            <person name="Salzberg S.L."/>
            <person name="Tang P."/>
            <person name="Chiu C.-H."/>
            <person name="Lee Y.-S."/>
            <person name="Embley T.M."/>
            <person name="Coombs G.H."/>
            <person name="Mottram J.C."/>
            <person name="Tachezy J."/>
            <person name="Fraser-Liggett C.M."/>
            <person name="Johnson P.J."/>
        </authorList>
    </citation>
    <scope>NUCLEOTIDE SEQUENCE [LARGE SCALE GENOMIC DNA]</scope>
    <source>
        <strain evidence="2">G3</strain>
    </source>
</reference>
<dbReference type="InParanoid" id="A2DNY2"/>
<dbReference type="AlphaFoldDB" id="A2DNY2"/>
<sequence length="184" mass="21414">MFLSLITAANAKCDIKITNYRGDIIAEENYTTNTQSFKINSTNCKNLAITPERDVLYGIYDIGEYTITASGTNPDDENVTIKININEVPKEKRNYYYIINHCGIFPMITSFFYLIFNLTRDINMELQINRYQTFNFTKITEDYPNTIYYSSPGDSLHTYDLIRNISRDDPNSYFHVRVDDIRVG</sequence>
<reference evidence="2" key="1">
    <citation type="submission" date="2006-10" db="EMBL/GenBank/DDBJ databases">
        <authorList>
            <person name="Amadeo P."/>
            <person name="Zhao Q."/>
            <person name="Wortman J."/>
            <person name="Fraser-Liggett C."/>
            <person name="Carlton J."/>
        </authorList>
    </citation>
    <scope>NUCLEOTIDE SEQUENCE</scope>
    <source>
        <strain evidence="2">G3</strain>
    </source>
</reference>
<feature type="transmembrane region" description="Helical" evidence="1">
    <location>
        <begin position="95"/>
        <end position="116"/>
    </location>
</feature>
<gene>
    <name evidence="2" type="ORF">TVAG_010550</name>
</gene>
<keyword evidence="1" id="KW-0812">Transmembrane</keyword>
<keyword evidence="3" id="KW-1185">Reference proteome</keyword>
<organism evidence="2 3">
    <name type="scientific">Trichomonas vaginalis (strain ATCC PRA-98 / G3)</name>
    <dbReference type="NCBI Taxonomy" id="412133"/>
    <lineage>
        <taxon>Eukaryota</taxon>
        <taxon>Metamonada</taxon>
        <taxon>Parabasalia</taxon>
        <taxon>Trichomonadida</taxon>
        <taxon>Trichomonadidae</taxon>
        <taxon>Trichomonas</taxon>
    </lineage>
</organism>
<dbReference type="KEGG" id="tva:4775856"/>
<proteinExistence type="predicted"/>
<dbReference type="Proteomes" id="UP000001542">
    <property type="component" value="Unassembled WGS sequence"/>
</dbReference>
<accession>A2DNY2</accession>
<dbReference type="EMBL" id="DS113225">
    <property type="protein sequence ID" value="EAY17831.1"/>
    <property type="molecule type" value="Genomic_DNA"/>
</dbReference>
<evidence type="ECO:0000313" key="3">
    <source>
        <dbReference type="Proteomes" id="UP000001542"/>
    </source>
</evidence>
<evidence type="ECO:0000313" key="2">
    <source>
        <dbReference type="EMBL" id="EAY17831.1"/>
    </source>
</evidence>
<keyword evidence="1" id="KW-0472">Membrane</keyword>
<dbReference type="VEuPathDB" id="TrichDB:TVAG_010550"/>
<evidence type="ECO:0000256" key="1">
    <source>
        <dbReference type="SAM" id="Phobius"/>
    </source>
</evidence>
<dbReference type="RefSeq" id="XP_001329966.1">
    <property type="nucleotide sequence ID" value="XM_001329931.1"/>
</dbReference>
<protein>
    <submittedName>
        <fullName evidence="2">Uncharacterized protein</fullName>
    </submittedName>
</protein>
<dbReference type="VEuPathDB" id="TrichDB:TVAGG3_0990060"/>
<keyword evidence="1" id="KW-1133">Transmembrane helix</keyword>